<accession>X1HWG0</accession>
<name>X1HWG0_9ZZZZ</name>
<protein>
    <submittedName>
        <fullName evidence="1">Uncharacterized protein</fullName>
    </submittedName>
</protein>
<reference evidence="1" key="1">
    <citation type="journal article" date="2014" name="Front. Microbiol.">
        <title>High frequency of phylogenetically diverse reductive dehalogenase-homologous genes in deep subseafloor sedimentary metagenomes.</title>
        <authorList>
            <person name="Kawai M."/>
            <person name="Futagami T."/>
            <person name="Toyoda A."/>
            <person name="Takaki Y."/>
            <person name="Nishi S."/>
            <person name="Hori S."/>
            <person name="Arai W."/>
            <person name="Tsubouchi T."/>
            <person name="Morono Y."/>
            <person name="Uchiyama I."/>
            <person name="Ito T."/>
            <person name="Fujiyama A."/>
            <person name="Inagaki F."/>
            <person name="Takami H."/>
        </authorList>
    </citation>
    <scope>NUCLEOTIDE SEQUENCE</scope>
    <source>
        <strain evidence="1">Expedition CK06-06</strain>
    </source>
</reference>
<dbReference type="EMBL" id="BARU01020270">
    <property type="protein sequence ID" value="GAH61415.1"/>
    <property type="molecule type" value="Genomic_DNA"/>
</dbReference>
<proteinExistence type="predicted"/>
<evidence type="ECO:0000313" key="1">
    <source>
        <dbReference type="EMBL" id="GAH61415.1"/>
    </source>
</evidence>
<sequence>MWIDFILPADKKLIFKIYSNFRDTPELNINLEGSTPSGANPELRNVIHQKIKMAVKGNFFSFEFINTENIDDLLQVIKFWLYLKTRPSKRTVKAS</sequence>
<comment type="caution">
    <text evidence="1">The sequence shown here is derived from an EMBL/GenBank/DDBJ whole genome shotgun (WGS) entry which is preliminary data.</text>
</comment>
<organism evidence="1">
    <name type="scientific">marine sediment metagenome</name>
    <dbReference type="NCBI Taxonomy" id="412755"/>
    <lineage>
        <taxon>unclassified sequences</taxon>
        <taxon>metagenomes</taxon>
        <taxon>ecological metagenomes</taxon>
    </lineage>
</organism>
<dbReference type="AlphaFoldDB" id="X1HWG0"/>
<gene>
    <name evidence="1" type="ORF">S03H2_33314</name>
</gene>